<dbReference type="GeneID" id="110409634"/>
<evidence type="ECO:0000256" key="1">
    <source>
        <dbReference type="SAM" id="MobiDB-lite"/>
    </source>
</evidence>
<accession>A0A6J0ZKM9</accession>
<evidence type="ECO:0000313" key="3">
    <source>
        <dbReference type="RefSeq" id="XP_021274769.1"/>
    </source>
</evidence>
<gene>
    <name evidence="3" type="primary">LOC110409634</name>
</gene>
<dbReference type="AlphaFoldDB" id="A0A6J0ZKM9"/>
<evidence type="ECO:0000313" key="2">
    <source>
        <dbReference type="Proteomes" id="UP000504621"/>
    </source>
</evidence>
<name>A0A6J0ZKM9_9ROSI</name>
<feature type="region of interest" description="Disordered" evidence="1">
    <location>
        <begin position="61"/>
        <end position="89"/>
    </location>
</feature>
<dbReference type="Proteomes" id="UP000504621">
    <property type="component" value="Unplaced"/>
</dbReference>
<reference evidence="3" key="1">
    <citation type="submission" date="2025-08" db="UniProtKB">
        <authorList>
            <consortium name="RefSeq"/>
        </authorList>
    </citation>
    <scope>IDENTIFICATION</scope>
    <source>
        <tissue evidence="3">Leaf</tissue>
    </source>
</reference>
<protein>
    <submittedName>
        <fullName evidence="3">Uncharacterized protein LOC110409634</fullName>
    </submittedName>
</protein>
<feature type="compositionally biased region" description="Polar residues" evidence="1">
    <location>
        <begin position="61"/>
        <end position="75"/>
    </location>
</feature>
<proteinExistence type="predicted"/>
<dbReference type="OrthoDB" id="1430020at2759"/>
<keyword evidence="2" id="KW-1185">Reference proteome</keyword>
<sequence>MSKFELPPRTRASLRATKTGAGGLTIKGVTLYELAVKLQNLTHQLAEFTRHYVGVGEEYLGSSSQDLDYDPNTNMIDEEDKDDSNNDERDELVSLSTFIKLKPPSFTGSTVGEDPCRFLDIMERICRALGASSTRSVTLASFCFEDVA</sequence>
<organism evidence="2 3">
    <name type="scientific">Herrania umbratica</name>
    <dbReference type="NCBI Taxonomy" id="108875"/>
    <lineage>
        <taxon>Eukaryota</taxon>
        <taxon>Viridiplantae</taxon>
        <taxon>Streptophyta</taxon>
        <taxon>Embryophyta</taxon>
        <taxon>Tracheophyta</taxon>
        <taxon>Spermatophyta</taxon>
        <taxon>Magnoliopsida</taxon>
        <taxon>eudicotyledons</taxon>
        <taxon>Gunneridae</taxon>
        <taxon>Pentapetalae</taxon>
        <taxon>rosids</taxon>
        <taxon>malvids</taxon>
        <taxon>Malvales</taxon>
        <taxon>Malvaceae</taxon>
        <taxon>Byttnerioideae</taxon>
        <taxon>Herrania</taxon>
    </lineage>
</organism>
<dbReference type="RefSeq" id="XP_021274769.1">
    <property type="nucleotide sequence ID" value="XM_021419094.1"/>
</dbReference>